<feature type="non-terminal residue" evidence="1">
    <location>
        <position position="1"/>
    </location>
</feature>
<name>K5WD45_PHACS</name>
<evidence type="ECO:0000313" key="1">
    <source>
        <dbReference type="EMBL" id="EKM61858.1"/>
    </source>
</evidence>
<dbReference type="EMBL" id="JH930468">
    <property type="protein sequence ID" value="EKM61858.1"/>
    <property type="molecule type" value="Genomic_DNA"/>
</dbReference>
<dbReference type="RefSeq" id="XP_007391251.1">
    <property type="nucleotide sequence ID" value="XM_007391189.1"/>
</dbReference>
<dbReference type="HOGENOM" id="CLU_2801031_0_0_1"/>
<dbReference type="KEGG" id="pco:PHACADRAFT_248748"/>
<dbReference type="AlphaFoldDB" id="K5WD45"/>
<accession>K5WD45</accession>
<organism evidence="1 2">
    <name type="scientific">Phanerochaete carnosa (strain HHB-10118-sp)</name>
    <name type="common">White-rot fungus</name>
    <name type="synonym">Peniophora carnosa</name>
    <dbReference type="NCBI Taxonomy" id="650164"/>
    <lineage>
        <taxon>Eukaryota</taxon>
        <taxon>Fungi</taxon>
        <taxon>Dikarya</taxon>
        <taxon>Basidiomycota</taxon>
        <taxon>Agaricomycotina</taxon>
        <taxon>Agaricomycetes</taxon>
        <taxon>Polyporales</taxon>
        <taxon>Phanerochaetaceae</taxon>
        <taxon>Phanerochaete</taxon>
    </lineage>
</organism>
<dbReference type="OrthoDB" id="2803853at2759"/>
<sequence length="68" mass="7488">MPALYLASTRDFDDTLGLLVIGNAFGELALHSYGAVPPQTLAGYFRWIEFISEKEDTELSKVPPTPCL</sequence>
<reference evidence="1 2" key="1">
    <citation type="journal article" date="2012" name="BMC Genomics">
        <title>Comparative genomics of the white-rot fungi, Phanerochaete carnosa and P. chrysosporium, to elucidate the genetic basis of the distinct wood types they colonize.</title>
        <authorList>
            <person name="Suzuki H."/>
            <person name="MacDonald J."/>
            <person name="Syed K."/>
            <person name="Salamov A."/>
            <person name="Hori C."/>
            <person name="Aerts A."/>
            <person name="Henrissat B."/>
            <person name="Wiebenga A."/>
            <person name="vanKuyk P.A."/>
            <person name="Barry K."/>
            <person name="Lindquist E."/>
            <person name="LaButti K."/>
            <person name="Lapidus A."/>
            <person name="Lucas S."/>
            <person name="Coutinho P."/>
            <person name="Gong Y."/>
            <person name="Samejima M."/>
            <person name="Mahadevan R."/>
            <person name="Abou-Zaid M."/>
            <person name="de Vries R.P."/>
            <person name="Igarashi K."/>
            <person name="Yadav J.S."/>
            <person name="Grigoriev I.V."/>
            <person name="Master E.R."/>
        </authorList>
    </citation>
    <scope>NUCLEOTIDE SEQUENCE [LARGE SCALE GENOMIC DNA]</scope>
    <source>
        <strain evidence="1 2">HHB-10118-sp</strain>
    </source>
</reference>
<gene>
    <name evidence="1" type="ORF">PHACADRAFT_248748</name>
</gene>
<keyword evidence="2" id="KW-1185">Reference proteome</keyword>
<evidence type="ECO:0000313" key="2">
    <source>
        <dbReference type="Proteomes" id="UP000008370"/>
    </source>
</evidence>
<dbReference type="Proteomes" id="UP000008370">
    <property type="component" value="Unassembled WGS sequence"/>
</dbReference>
<dbReference type="GeneID" id="18914431"/>
<dbReference type="InParanoid" id="K5WD45"/>
<protein>
    <submittedName>
        <fullName evidence="1">Uncharacterized protein</fullName>
    </submittedName>
</protein>
<proteinExistence type="predicted"/>